<evidence type="ECO:0000256" key="3">
    <source>
        <dbReference type="ARBA" id="ARBA00022606"/>
    </source>
</evidence>
<organism evidence="12 13">
    <name type="scientific">Dryococelus australis</name>
    <dbReference type="NCBI Taxonomy" id="614101"/>
    <lineage>
        <taxon>Eukaryota</taxon>
        <taxon>Metazoa</taxon>
        <taxon>Ecdysozoa</taxon>
        <taxon>Arthropoda</taxon>
        <taxon>Hexapoda</taxon>
        <taxon>Insecta</taxon>
        <taxon>Pterygota</taxon>
        <taxon>Neoptera</taxon>
        <taxon>Polyneoptera</taxon>
        <taxon>Phasmatodea</taxon>
        <taxon>Verophasmatodea</taxon>
        <taxon>Anareolatae</taxon>
        <taxon>Phasmatidae</taxon>
        <taxon>Eurycanthinae</taxon>
        <taxon>Dryococelus</taxon>
    </lineage>
</organism>
<evidence type="ECO:0000256" key="6">
    <source>
        <dbReference type="ARBA" id="ARBA00022989"/>
    </source>
</evidence>
<feature type="signal peptide" evidence="11">
    <location>
        <begin position="1"/>
        <end position="23"/>
    </location>
</feature>
<gene>
    <name evidence="12" type="ORF">PR048_004615</name>
</gene>
<reference evidence="12 13" key="1">
    <citation type="submission" date="2023-02" db="EMBL/GenBank/DDBJ databases">
        <title>LHISI_Scaffold_Assembly.</title>
        <authorList>
            <person name="Stuart O.P."/>
            <person name="Cleave R."/>
            <person name="Magrath M.J.L."/>
            <person name="Mikheyev A.S."/>
        </authorList>
    </citation>
    <scope>NUCLEOTIDE SEQUENCE [LARGE SCALE GENOMIC DNA]</scope>
    <source>
        <strain evidence="12">Daus_M_001</strain>
        <tissue evidence="12">Leg muscle</tissue>
    </source>
</reference>
<dbReference type="InterPro" id="IPR004117">
    <property type="entry name" value="7tm6_olfct_rcpt"/>
</dbReference>
<keyword evidence="13" id="KW-1185">Reference proteome</keyword>
<dbReference type="Proteomes" id="UP001159363">
    <property type="component" value="Chromosome 2"/>
</dbReference>
<keyword evidence="3" id="KW-0716">Sensory transduction</keyword>
<accession>A0ABQ9I5X8</accession>
<evidence type="ECO:0000256" key="1">
    <source>
        <dbReference type="ARBA" id="ARBA00004651"/>
    </source>
</evidence>
<comment type="subcellular location">
    <subcellularLocation>
        <location evidence="1">Cell membrane</location>
        <topology evidence="1">Multi-pass membrane protein</topology>
    </subcellularLocation>
</comment>
<evidence type="ECO:0000256" key="7">
    <source>
        <dbReference type="ARBA" id="ARBA00023136"/>
    </source>
</evidence>
<evidence type="ECO:0000313" key="12">
    <source>
        <dbReference type="EMBL" id="KAJ8892048.1"/>
    </source>
</evidence>
<dbReference type="EMBL" id="JARBHB010000002">
    <property type="protein sequence ID" value="KAJ8892048.1"/>
    <property type="molecule type" value="Genomic_DNA"/>
</dbReference>
<evidence type="ECO:0000256" key="8">
    <source>
        <dbReference type="ARBA" id="ARBA00023170"/>
    </source>
</evidence>
<keyword evidence="2" id="KW-1003">Cell membrane</keyword>
<keyword evidence="4 10" id="KW-0812">Transmembrane</keyword>
<feature type="transmembrane region" description="Helical" evidence="10">
    <location>
        <begin position="64"/>
        <end position="87"/>
    </location>
</feature>
<dbReference type="PANTHER" id="PTHR21137:SF35">
    <property type="entry name" value="ODORANT RECEPTOR 19A-RELATED"/>
    <property type="match status" value="1"/>
</dbReference>
<keyword evidence="5" id="KW-0552">Olfaction</keyword>
<evidence type="ECO:0000256" key="2">
    <source>
        <dbReference type="ARBA" id="ARBA00022475"/>
    </source>
</evidence>
<evidence type="ECO:0000256" key="4">
    <source>
        <dbReference type="ARBA" id="ARBA00022692"/>
    </source>
</evidence>
<dbReference type="Pfam" id="PF02949">
    <property type="entry name" value="7tm_6"/>
    <property type="match status" value="1"/>
</dbReference>
<proteinExistence type="predicted"/>
<feature type="chain" id="PRO_5047088333" evidence="11">
    <location>
        <begin position="24"/>
        <end position="160"/>
    </location>
</feature>
<keyword evidence="7 10" id="KW-0472">Membrane</keyword>
<evidence type="ECO:0000256" key="5">
    <source>
        <dbReference type="ARBA" id="ARBA00022725"/>
    </source>
</evidence>
<protein>
    <submittedName>
        <fullName evidence="12">Uncharacterized protein</fullName>
    </submittedName>
</protein>
<evidence type="ECO:0000313" key="13">
    <source>
        <dbReference type="Proteomes" id="UP001159363"/>
    </source>
</evidence>
<dbReference type="PANTHER" id="PTHR21137">
    <property type="entry name" value="ODORANT RECEPTOR"/>
    <property type="match status" value="1"/>
</dbReference>
<evidence type="ECO:0000256" key="10">
    <source>
        <dbReference type="SAM" id="Phobius"/>
    </source>
</evidence>
<comment type="caution">
    <text evidence="12">The sequence shown here is derived from an EMBL/GenBank/DDBJ whole genome shotgun (WGS) entry which is preliminary data.</text>
</comment>
<sequence>MTEALAFLIFLISLSWTLSPVATAWISGVDPTGWRPHPFLAAYFFDYQSSPNYELTYCFQTVSLFFFSMSVSSFDTVCVAFFMQVAAQFRILLMSLRRLQEVGEESLACSMMYSKAEDGNAVGPSSTIPGGSTDCQQEALKKHVLQYLKYLIKHHNDIIM</sequence>
<keyword evidence="9" id="KW-0807">Transducer</keyword>
<keyword evidence="8" id="KW-0675">Receptor</keyword>
<evidence type="ECO:0000256" key="11">
    <source>
        <dbReference type="SAM" id="SignalP"/>
    </source>
</evidence>
<keyword evidence="6 10" id="KW-1133">Transmembrane helix</keyword>
<name>A0ABQ9I5X8_9NEOP</name>
<evidence type="ECO:0000256" key="9">
    <source>
        <dbReference type="ARBA" id="ARBA00023224"/>
    </source>
</evidence>
<keyword evidence="11" id="KW-0732">Signal</keyword>